<keyword evidence="2" id="KW-0001">2Fe-2S</keyword>
<evidence type="ECO:0000256" key="3">
    <source>
        <dbReference type="ARBA" id="ARBA00022723"/>
    </source>
</evidence>
<protein>
    <recommendedName>
        <fullName evidence="8">Rieske domain-containing protein</fullName>
    </recommendedName>
</protein>
<evidence type="ECO:0000259" key="8">
    <source>
        <dbReference type="PROSITE" id="PS51296"/>
    </source>
</evidence>
<comment type="cofactor">
    <cofactor evidence="1">
        <name>Fe cation</name>
        <dbReference type="ChEBI" id="CHEBI:24875"/>
    </cofactor>
</comment>
<evidence type="ECO:0000256" key="4">
    <source>
        <dbReference type="ARBA" id="ARBA00023002"/>
    </source>
</evidence>
<dbReference type="Pfam" id="PF00355">
    <property type="entry name" value="Rieske"/>
    <property type="match status" value="1"/>
</dbReference>
<evidence type="ECO:0000256" key="2">
    <source>
        <dbReference type="ARBA" id="ARBA00022714"/>
    </source>
</evidence>
<dbReference type="InterPro" id="IPR001663">
    <property type="entry name" value="Rng_hydr_dOase-A"/>
</dbReference>
<dbReference type="InterPro" id="IPR036922">
    <property type="entry name" value="Rieske_2Fe-2S_sf"/>
</dbReference>
<dbReference type="InterPro" id="IPR015879">
    <property type="entry name" value="Ring_hydroxy_dOase_asu_C_dom"/>
</dbReference>
<evidence type="ECO:0000256" key="6">
    <source>
        <dbReference type="ARBA" id="ARBA00023014"/>
    </source>
</evidence>
<keyword evidence="4" id="KW-0560">Oxidoreductase</keyword>
<dbReference type="PANTHER" id="PTHR43756">
    <property type="entry name" value="CHOLINE MONOOXYGENASE, CHLOROPLASTIC"/>
    <property type="match status" value="1"/>
</dbReference>
<accession>A0AB33ECX8</accession>
<dbReference type="GO" id="GO:0005506">
    <property type="term" value="F:iron ion binding"/>
    <property type="evidence" value="ECO:0007669"/>
    <property type="project" value="InterPro"/>
</dbReference>
<dbReference type="Gene3D" id="2.102.10.10">
    <property type="entry name" value="Rieske [2Fe-2S] iron-sulphur domain"/>
    <property type="match status" value="1"/>
</dbReference>
<keyword evidence="6" id="KW-0411">Iron-sulfur</keyword>
<dbReference type="InterPro" id="IPR017941">
    <property type="entry name" value="Rieske_2Fe-2S"/>
</dbReference>
<name>A0AB33ECX8_9PSED</name>
<dbReference type="GO" id="GO:0016491">
    <property type="term" value="F:oxidoreductase activity"/>
    <property type="evidence" value="ECO:0007669"/>
    <property type="project" value="UniProtKB-KW"/>
</dbReference>
<feature type="domain" description="Rieske" evidence="8">
    <location>
        <begin position="59"/>
        <end position="173"/>
    </location>
</feature>
<feature type="region of interest" description="Disordered" evidence="7">
    <location>
        <begin position="15"/>
        <end position="39"/>
    </location>
</feature>
<sequence length="463" mass="52849">MSTTFDSRIGFVNYPSDEAGEAGRKAPPVDLGTQQPDPRRYYDRDEAQREWDRMWMKSWAFAGLTQDLQEIGDYFRYDLGKESFIVVRAAPGDDGLKAYYNVCPHRGNRLVRSDFGHMDPNKGFQCDFHGWKFSVDGCNTEIRDELIFRSGVIADRPGLTEVSCGVWNSLVFVNPDPSPTKTLLEHLDVIPDHCRNYDFSQFRVFRDVNVCWDANWKIALEAFIEFYHADDVHPELLSLTATRDCQYDVYRNGISRMIIEVGNSNSRAEDTSIVTEGMKNLVAIYGGDPDKFAHLKGWEYKQALIEAKRAWGKKHGYAFFDRLSDPQISDDWNYFVFPNITINIFADSLLIQAFRPHPTDPSKSYYNAITLCLPVADEQTPVFDLNEFNFGPKGWKGDERPARLVPTDLSAESIGYVLAQDALRVPEVQKGVESAAFKGSRLSESEIRIRHYLSEIDAYLGRS</sequence>
<dbReference type="PROSITE" id="PS51296">
    <property type="entry name" value="RIESKE"/>
    <property type="match status" value="1"/>
</dbReference>
<organism evidence="9 10">
    <name type="scientific">Pseudomonas frederiksbergensis</name>
    <dbReference type="NCBI Taxonomy" id="104087"/>
    <lineage>
        <taxon>Bacteria</taxon>
        <taxon>Pseudomonadati</taxon>
        <taxon>Pseudomonadota</taxon>
        <taxon>Gammaproteobacteria</taxon>
        <taxon>Pseudomonadales</taxon>
        <taxon>Pseudomonadaceae</taxon>
        <taxon>Pseudomonas</taxon>
    </lineage>
</organism>
<dbReference type="Gene3D" id="3.90.380.10">
    <property type="entry name" value="Naphthalene 1,2-dioxygenase Alpha Subunit, Chain A, domain 1"/>
    <property type="match status" value="1"/>
</dbReference>
<evidence type="ECO:0000256" key="7">
    <source>
        <dbReference type="SAM" id="MobiDB-lite"/>
    </source>
</evidence>
<keyword evidence="5" id="KW-0408">Iron</keyword>
<dbReference type="CDD" id="cd03469">
    <property type="entry name" value="Rieske_RO_Alpha_N"/>
    <property type="match status" value="1"/>
</dbReference>
<proteinExistence type="predicted"/>
<dbReference type="SUPFAM" id="SSF50022">
    <property type="entry name" value="ISP domain"/>
    <property type="match status" value="1"/>
</dbReference>
<dbReference type="AlphaFoldDB" id="A0AB33ECX8"/>
<dbReference type="Pfam" id="PF00848">
    <property type="entry name" value="Ring_hydroxyl_A"/>
    <property type="match status" value="1"/>
</dbReference>
<evidence type="ECO:0000313" key="10">
    <source>
        <dbReference type="Proteomes" id="UP000218385"/>
    </source>
</evidence>
<evidence type="ECO:0000313" key="9">
    <source>
        <dbReference type="EMBL" id="ATE78239.1"/>
    </source>
</evidence>
<dbReference type="PRINTS" id="PR00090">
    <property type="entry name" value="RNGDIOXGNASE"/>
</dbReference>
<dbReference type="Proteomes" id="UP000218385">
    <property type="component" value="Chromosome"/>
</dbReference>
<reference evidence="9 10" key="1">
    <citation type="submission" date="2017-09" db="EMBL/GenBank/DDBJ databases">
        <title>Complete Genome sequence of Lysobacter capsici KNU-15.</title>
        <authorList>
            <person name="Kim M.-C."/>
            <person name="Yi H."/>
            <person name="Lee D.-W."/>
            <person name="Shin J.-H."/>
        </authorList>
    </citation>
    <scope>NUCLEOTIDE SEQUENCE [LARGE SCALE GENOMIC DNA]</scope>
    <source>
        <strain evidence="9 10">KNU-15</strain>
    </source>
</reference>
<evidence type="ECO:0000256" key="5">
    <source>
        <dbReference type="ARBA" id="ARBA00023004"/>
    </source>
</evidence>
<gene>
    <name evidence="9" type="ORF">CNN82_18070</name>
</gene>
<dbReference type="EMBL" id="CP023466">
    <property type="protein sequence ID" value="ATE78239.1"/>
    <property type="molecule type" value="Genomic_DNA"/>
</dbReference>
<dbReference type="RefSeq" id="WP_096480525.1">
    <property type="nucleotide sequence ID" value="NZ_CP023466.1"/>
</dbReference>
<dbReference type="PANTHER" id="PTHR43756:SF5">
    <property type="entry name" value="CHOLINE MONOOXYGENASE, CHLOROPLASTIC"/>
    <property type="match status" value="1"/>
</dbReference>
<evidence type="ECO:0000256" key="1">
    <source>
        <dbReference type="ARBA" id="ARBA00001962"/>
    </source>
</evidence>
<dbReference type="GO" id="GO:0051537">
    <property type="term" value="F:2 iron, 2 sulfur cluster binding"/>
    <property type="evidence" value="ECO:0007669"/>
    <property type="project" value="UniProtKB-KW"/>
</dbReference>
<dbReference type="SUPFAM" id="SSF55961">
    <property type="entry name" value="Bet v1-like"/>
    <property type="match status" value="1"/>
</dbReference>
<keyword evidence="3" id="KW-0479">Metal-binding</keyword>